<dbReference type="InterPro" id="IPR052081">
    <property type="entry name" value="Dispatched_Hh_regulator"/>
</dbReference>
<dbReference type="GO" id="GO:0022857">
    <property type="term" value="F:transmembrane transporter activity"/>
    <property type="evidence" value="ECO:0007669"/>
    <property type="project" value="TreeGrafter"/>
</dbReference>
<feature type="transmembrane region" description="Helical" evidence="8">
    <location>
        <begin position="94"/>
        <end position="116"/>
    </location>
</feature>
<feature type="compositionally biased region" description="Basic and acidic residues" evidence="7">
    <location>
        <begin position="1"/>
        <end position="20"/>
    </location>
</feature>
<dbReference type="AlphaFoldDB" id="A0A6J8AN81"/>
<evidence type="ECO:0000256" key="2">
    <source>
        <dbReference type="ARBA" id="ARBA00022692"/>
    </source>
</evidence>
<evidence type="ECO:0000259" key="9">
    <source>
        <dbReference type="PROSITE" id="PS50156"/>
    </source>
</evidence>
<dbReference type="InterPro" id="IPR004869">
    <property type="entry name" value="MMPL_dom"/>
</dbReference>
<organism evidence="10 11">
    <name type="scientific">Mytilus coruscus</name>
    <name type="common">Sea mussel</name>
    <dbReference type="NCBI Taxonomy" id="42192"/>
    <lineage>
        <taxon>Eukaryota</taxon>
        <taxon>Metazoa</taxon>
        <taxon>Spiralia</taxon>
        <taxon>Lophotrochozoa</taxon>
        <taxon>Mollusca</taxon>
        <taxon>Bivalvia</taxon>
        <taxon>Autobranchia</taxon>
        <taxon>Pteriomorphia</taxon>
        <taxon>Mytilida</taxon>
        <taxon>Mytiloidea</taxon>
        <taxon>Mytilidae</taxon>
        <taxon>Mytilinae</taxon>
        <taxon>Mytilus</taxon>
    </lineage>
</organism>
<evidence type="ECO:0000313" key="11">
    <source>
        <dbReference type="Proteomes" id="UP000507470"/>
    </source>
</evidence>
<comment type="subcellular location">
    <subcellularLocation>
        <location evidence="1">Membrane</location>
        <topology evidence="1">Multi-pass membrane protein</topology>
    </subcellularLocation>
</comment>
<reference evidence="10 11" key="1">
    <citation type="submission" date="2020-06" db="EMBL/GenBank/DDBJ databases">
        <authorList>
            <person name="Li R."/>
            <person name="Bekaert M."/>
        </authorList>
    </citation>
    <scope>NUCLEOTIDE SEQUENCE [LARGE SCALE GENOMIC DNA]</scope>
    <source>
        <strain evidence="11">wild</strain>
    </source>
</reference>
<feature type="transmembrane region" description="Helical" evidence="8">
    <location>
        <begin position="951"/>
        <end position="973"/>
    </location>
</feature>
<protein>
    <recommendedName>
        <fullName evidence="9">SSD domain-containing protein</fullName>
    </recommendedName>
</protein>
<feature type="transmembrane region" description="Helical" evidence="8">
    <location>
        <begin position="617"/>
        <end position="635"/>
    </location>
</feature>
<keyword evidence="2 8" id="KW-0812">Transmembrane</keyword>
<sequence>MTKNDILPKEENGEGKKNELDNQNENSGILQSNSEKKTEKETRKIKTKNLKRCSSTVQPLPLEKNNESFTVENRKKEERKSPLKYCVFITNHPFLTFAITLVLHTSIILVTILLMIQGHTVFPIEFEELPLILYTDVDRVKDLAWRDSMKYPFRVYRRIVGVTIPTWYNGEIGDTLEIIVEGNDVFSTTNLELLNQIENRLFNFQDFQSDFCVINAQGTCEKPISVLRLFDGTYKAVDPVFDSSSFVNASSVICKATQTNETKEFIQLVLQKGYDPCDFGKTSSKTRFFMFFGWPLVGYNDGERLSEYQVQKLRPEIENIRDNTLDGHMSLYYMSIKLFEYDVKKQAFTDMKLAIGSFSFIFVFMLFQTGSFWITSFGILSIVTSFLLTNLIYRFAFKYEYFGFFHIISIFIILGIGADDVFIFYDTWRLSGNTEYPSKAHRLSDCYRKAAKTTFVTSLTTMAAFLVSAPSPLLPVSSFGLFSGMLVGVNYLFDLICFPVVILVYSEAIKPMFDKCISYCPCCRSEELKSERTISQESLIITHRRSRLYSKNIGMYNPDLPKFNKMFKRKMDINEEEESTSQTDESKEKKNFEDRNKVVLFLKNGFYDFMTRRSVKIIVPLVFFGTSIFFIYNATTLEPDSNQVEIYRSSHNYGKAYKNHYYGFQRNFEEEDTRIRLSWGVKPQNMDSCNLKSRDYCVGVTEWDESFDASSEEAQLALMNVCSRLENLTNAEIAAYKIKRNPVTNEPEIACFMSALYKYYQNLANTVTSFNLTVPFPFTKSYVELFMQYNSHIYDVSSLPADFDRHLEILISYWLTNGYTAIPTNDFWLYNPLIGEKKVSGVTRVYNNHPAYGMVYGTTLKVIGIEINTTMSYFTLGYPEGKPVHQLWENLINEEVEKMPDSLKSGFQSTYNTWHWIKVQETLVKSAILGLVVGITVAFPILALTTLNVVIGFLATVCIGLVTTIVVGIIPLAGWKLGILESLNLALVVGLSVDYVVHLAEAYRTSPHSTRDGRVKTMLESMGLSVLSGAITTFGAAIFLLFAQIKFLHEFGIFVMSTVGISLLFAFLFFTTFMALCGPEGDTGSIPALFKQVKAKCTKKKENQEKDKSKCSA</sequence>
<gene>
    <name evidence="10" type="ORF">MCOR_9674</name>
</gene>
<proteinExistence type="inferred from homology"/>
<dbReference type="InterPro" id="IPR053958">
    <property type="entry name" value="HMGCR/SNAP/NPC1-like_SSD"/>
</dbReference>
<dbReference type="PROSITE" id="PS50156">
    <property type="entry name" value="SSD"/>
    <property type="match status" value="2"/>
</dbReference>
<feature type="transmembrane region" description="Helical" evidence="8">
    <location>
        <begin position="404"/>
        <end position="425"/>
    </location>
</feature>
<feature type="transmembrane region" description="Helical" evidence="8">
    <location>
        <begin position="479"/>
        <end position="505"/>
    </location>
</feature>
<dbReference type="GO" id="GO:0016020">
    <property type="term" value="C:membrane"/>
    <property type="evidence" value="ECO:0007669"/>
    <property type="project" value="UniProtKB-SubCell"/>
</dbReference>
<evidence type="ECO:0000256" key="8">
    <source>
        <dbReference type="SAM" id="Phobius"/>
    </source>
</evidence>
<feature type="transmembrane region" description="Helical" evidence="8">
    <location>
        <begin position="373"/>
        <end position="392"/>
    </location>
</feature>
<dbReference type="Pfam" id="PF12349">
    <property type="entry name" value="Sterol-sensing"/>
    <property type="match status" value="1"/>
</dbReference>
<feature type="compositionally biased region" description="Basic and acidic residues" evidence="7">
    <location>
        <begin position="34"/>
        <end position="44"/>
    </location>
</feature>
<keyword evidence="5" id="KW-0325">Glycoprotein</keyword>
<dbReference type="Pfam" id="PF03176">
    <property type="entry name" value="MMPL"/>
    <property type="match status" value="1"/>
</dbReference>
<dbReference type="Gene3D" id="1.20.1640.10">
    <property type="entry name" value="Multidrug efflux transporter AcrB transmembrane domain"/>
    <property type="match status" value="2"/>
</dbReference>
<feature type="domain" description="SSD" evidence="9">
    <location>
        <begin position="378"/>
        <end position="504"/>
    </location>
</feature>
<dbReference type="PANTHER" id="PTHR45951">
    <property type="entry name" value="PROTEIN DISPATCHED-RELATED"/>
    <property type="match status" value="1"/>
</dbReference>
<evidence type="ECO:0000256" key="7">
    <source>
        <dbReference type="SAM" id="MobiDB-lite"/>
    </source>
</evidence>
<name>A0A6J8AN81_MYTCO</name>
<evidence type="ECO:0000256" key="6">
    <source>
        <dbReference type="ARBA" id="ARBA00038046"/>
    </source>
</evidence>
<dbReference type="EMBL" id="CACVKT020001743">
    <property type="protein sequence ID" value="CAC5371073.1"/>
    <property type="molecule type" value="Genomic_DNA"/>
</dbReference>
<keyword evidence="3 8" id="KW-1133">Transmembrane helix</keyword>
<evidence type="ECO:0000313" key="10">
    <source>
        <dbReference type="EMBL" id="CAC5371073.1"/>
    </source>
</evidence>
<dbReference type="PANTHER" id="PTHR45951:SF7">
    <property type="entry name" value="SSD DOMAIN-CONTAINING PROTEIN"/>
    <property type="match status" value="1"/>
</dbReference>
<feature type="transmembrane region" description="Helical" evidence="8">
    <location>
        <begin position="985"/>
        <end position="1003"/>
    </location>
</feature>
<comment type="similarity">
    <text evidence="6">Belongs to the dispatched family.</text>
</comment>
<evidence type="ECO:0000256" key="3">
    <source>
        <dbReference type="ARBA" id="ARBA00022989"/>
    </source>
</evidence>
<accession>A0A6J8AN81</accession>
<dbReference type="SUPFAM" id="SSF82866">
    <property type="entry name" value="Multidrug efflux transporter AcrB transmembrane domain"/>
    <property type="match status" value="2"/>
</dbReference>
<dbReference type="OrthoDB" id="429851at2759"/>
<feature type="transmembrane region" description="Helical" evidence="8">
    <location>
        <begin position="927"/>
        <end position="944"/>
    </location>
</feature>
<keyword evidence="4 8" id="KW-0472">Membrane</keyword>
<evidence type="ECO:0000256" key="1">
    <source>
        <dbReference type="ARBA" id="ARBA00004141"/>
    </source>
</evidence>
<evidence type="ECO:0000256" key="4">
    <source>
        <dbReference type="ARBA" id="ARBA00023136"/>
    </source>
</evidence>
<dbReference type="InterPro" id="IPR000731">
    <property type="entry name" value="SSD"/>
</dbReference>
<feature type="transmembrane region" description="Helical" evidence="8">
    <location>
        <begin position="1051"/>
        <end position="1076"/>
    </location>
</feature>
<feature type="transmembrane region" description="Helical" evidence="8">
    <location>
        <begin position="1024"/>
        <end position="1045"/>
    </location>
</feature>
<feature type="domain" description="SSD" evidence="9">
    <location>
        <begin position="987"/>
        <end position="1076"/>
    </location>
</feature>
<evidence type="ECO:0000256" key="5">
    <source>
        <dbReference type="ARBA" id="ARBA00023180"/>
    </source>
</evidence>
<feature type="compositionally biased region" description="Polar residues" evidence="7">
    <location>
        <begin position="21"/>
        <end position="33"/>
    </location>
</feature>
<dbReference type="Proteomes" id="UP000507470">
    <property type="component" value="Unassembled WGS sequence"/>
</dbReference>
<keyword evidence="11" id="KW-1185">Reference proteome</keyword>
<feature type="region of interest" description="Disordered" evidence="7">
    <location>
        <begin position="1"/>
        <end position="50"/>
    </location>
</feature>